<organism evidence="1 2">
    <name type="scientific">Pangasianodon gigas</name>
    <name type="common">Mekong giant catfish</name>
    <name type="synonym">Pangasius gigas</name>
    <dbReference type="NCBI Taxonomy" id="30993"/>
    <lineage>
        <taxon>Eukaryota</taxon>
        <taxon>Metazoa</taxon>
        <taxon>Chordata</taxon>
        <taxon>Craniata</taxon>
        <taxon>Vertebrata</taxon>
        <taxon>Euteleostomi</taxon>
        <taxon>Actinopterygii</taxon>
        <taxon>Neopterygii</taxon>
        <taxon>Teleostei</taxon>
        <taxon>Ostariophysi</taxon>
        <taxon>Siluriformes</taxon>
        <taxon>Pangasiidae</taxon>
        <taxon>Pangasianodon</taxon>
    </lineage>
</organism>
<keyword evidence="2" id="KW-1185">Reference proteome</keyword>
<reference evidence="1 2" key="1">
    <citation type="journal article" date="2022" name="bioRxiv">
        <title>An ancient truncated duplication of the anti-Mullerian hormone receptor type 2 gene is a potential conserved master sex determinant in the Pangasiidae catfish family.</title>
        <authorList>
            <person name="Wen M."/>
            <person name="Pan Q."/>
            <person name="Jouanno E."/>
            <person name="Montfort J."/>
            <person name="Zahm M."/>
            <person name="Cabau C."/>
            <person name="Klopp C."/>
            <person name="Iampietro C."/>
            <person name="Roques C."/>
            <person name="Bouchez O."/>
            <person name="Castinel A."/>
            <person name="Donnadieu C."/>
            <person name="Parrinello H."/>
            <person name="Poncet C."/>
            <person name="Belmonte E."/>
            <person name="Gautier V."/>
            <person name="Avarre J.-C."/>
            <person name="Dugue R."/>
            <person name="Gustiano R."/>
            <person name="Ha T.T.T."/>
            <person name="Campet M."/>
            <person name="Sriphairoj K."/>
            <person name="Ribolli J."/>
            <person name="de Almeida F.L."/>
            <person name="Desvignes T."/>
            <person name="Postlethwait J.H."/>
            <person name="Bucao C.F."/>
            <person name="Robinson-Rechavi M."/>
            <person name="Bobe J."/>
            <person name="Herpin A."/>
            <person name="Guiguen Y."/>
        </authorList>
    </citation>
    <scope>NUCLEOTIDE SEQUENCE [LARGE SCALE GENOMIC DNA]</scope>
    <source>
        <strain evidence="1">YG-Dec2019</strain>
    </source>
</reference>
<evidence type="ECO:0000313" key="1">
    <source>
        <dbReference type="EMBL" id="MCI4385370.1"/>
    </source>
</evidence>
<accession>A0ACC5X2K2</accession>
<gene>
    <name evidence="1" type="ORF">PGIGA_G00049650</name>
</gene>
<comment type="caution">
    <text evidence="1">The sequence shown here is derived from an EMBL/GenBank/DDBJ whole genome shotgun (WGS) entry which is preliminary data.</text>
</comment>
<dbReference type="EMBL" id="CM040466">
    <property type="protein sequence ID" value="MCI4385370.1"/>
    <property type="molecule type" value="Genomic_DNA"/>
</dbReference>
<dbReference type="Proteomes" id="UP000829447">
    <property type="component" value="Linkage Group LG13"/>
</dbReference>
<evidence type="ECO:0000313" key="2">
    <source>
        <dbReference type="Proteomes" id="UP000829447"/>
    </source>
</evidence>
<proteinExistence type="predicted"/>
<protein>
    <submittedName>
        <fullName evidence="1">Uncharacterized protein</fullName>
    </submittedName>
</protein>
<name>A0ACC5X2K2_PANGG</name>
<sequence>MLYFRSQRGLFTKMAGMRTCTLDCFPENIVIEILSYLNVRELIRNGRVCKRWRALIKDQRLWRTVDLSTWKRVTSRVLWTLLRQYLGRGLCSLHLRGLLHSARGGSFLSEPWLQTLSSKCPRLRRLTLTHTDLRGLHSFSLLPHSLQVLELRSCELPPGFFTQNPLKPVQTDQNGSGKESQTSSSSCSCVIEALILDNVPSFTDQHLKSLSSWERLRRLELRDVLRVTVAGLKGCAPPGPHALKHLTHLELEGFSRQQMAALGLAEGWAGLERLTLGGREVAPGLLCLNRLVGLHWLRLRGCRLTETLVLRSCGALKELRMLEFLQVEFATEAERKDSERDEKSENDLMPGLRQALSNLLPKCSVLFTQCTITVGAD</sequence>